<evidence type="ECO:0000313" key="2">
    <source>
        <dbReference type="EMBL" id="KAF7373974.1"/>
    </source>
</evidence>
<gene>
    <name evidence="2" type="ORF">MSAN_00610100</name>
</gene>
<reference evidence="2" key="1">
    <citation type="submission" date="2020-05" db="EMBL/GenBank/DDBJ databases">
        <title>Mycena genomes resolve the evolution of fungal bioluminescence.</title>
        <authorList>
            <person name="Tsai I.J."/>
        </authorList>
    </citation>
    <scope>NUCLEOTIDE SEQUENCE</scope>
    <source>
        <strain evidence="2">160909Yilan</strain>
    </source>
</reference>
<name>A0A8H7DFY1_9AGAR</name>
<dbReference type="EMBL" id="JACAZH010000003">
    <property type="protein sequence ID" value="KAF7373974.1"/>
    <property type="molecule type" value="Genomic_DNA"/>
</dbReference>
<evidence type="ECO:0000256" key="1">
    <source>
        <dbReference type="SAM" id="MobiDB-lite"/>
    </source>
</evidence>
<feature type="region of interest" description="Disordered" evidence="1">
    <location>
        <begin position="366"/>
        <end position="443"/>
    </location>
</feature>
<accession>A0A8H7DFY1</accession>
<organism evidence="2 3">
    <name type="scientific">Mycena sanguinolenta</name>
    <dbReference type="NCBI Taxonomy" id="230812"/>
    <lineage>
        <taxon>Eukaryota</taxon>
        <taxon>Fungi</taxon>
        <taxon>Dikarya</taxon>
        <taxon>Basidiomycota</taxon>
        <taxon>Agaricomycotina</taxon>
        <taxon>Agaricomycetes</taxon>
        <taxon>Agaricomycetidae</taxon>
        <taxon>Agaricales</taxon>
        <taxon>Marasmiineae</taxon>
        <taxon>Mycenaceae</taxon>
        <taxon>Mycena</taxon>
    </lineage>
</organism>
<keyword evidence="3" id="KW-1185">Reference proteome</keyword>
<dbReference type="Proteomes" id="UP000623467">
    <property type="component" value="Unassembled WGS sequence"/>
</dbReference>
<sequence>MPPKRFLCICTKCVILTHIDDTGQIRPGNFVSRTTFREHEDRDRIHALTQQATSIFSAEELQNPETGGQNLPEAQVFQQALAPITGLCTALAAWLSLHVGIEDHLEQSFQQEQARQNMPVPETMRDIQDSPAWRSLGNYLLTRYHLVFAFYVDWFNPFTMKIAGQVLSFGVIILYCLNLPIEVRFRLENIFIVGIIPGDPDIWTTTHILISFAEMMNKFASPGEKLQTFRNPLGVLVAARILPLIADLQALRKVAGYMAFNATQFCTWCLLKIEDIEDLNYRSWALRNSATVSAQAQAWHNAISATKKNALSKDSGVRWSPIHDIIGFDPVLHIVLGFMHNWLEGILARHLRFLWGIGRPKTAQVKDNKSANVDIDDGGYDSELTETSFAGSEPAEAPDSDPEIVPDSVPGSTPTQMDVDDENSDHSTTPTPETYLGIPPPDSLNEEDEFEVLDELGMFNFSSIELGAIRTCIRNISLPTWVARPPGNLVIFPLIIPELWWDKGNIAMKFLENFHNLVACTNILSSFSTSNAEADIYTDHYVRYRRALPHLFPIKFKSVPNHHFAMHNGPLLKFWGPLAALKQQMICHLLCYGKWLDVVDLKHSSVTHKVQGDLPTNWQKSFSHTV</sequence>
<protein>
    <submittedName>
        <fullName evidence="2">Uncharacterized protein</fullName>
    </submittedName>
</protein>
<dbReference type="AlphaFoldDB" id="A0A8H7DFY1"/>
<comment type="caution">
    <text evidence="2">The sequence shown here is derived from an EMBL/GenBank/DDBJ whole genome shotgun (WGS) entry which is preliminary data.</text>
</comment>
<proteinExistence type="predicted"/>
<feature type="compositionally biased region" description="Acidic residues" evidence="1">
    <location>
        <begin position="374"/>
        <end position="384"/>
    </location>
</feature>
<dbReference type="OrthoDB" id="3269001at2759"/>
<evidence type="ECO:0000313" key="3">
    <source>
        <dbReference type="Proteomes" id="UP000623467"/>
    </source>
</evidence>